<sequence>MVEAPVSESARKARIAIAVFFFLSGFGFATWASRIPGLQQKLHLNEAELGAVLFAMPAGLMATLPLTGFLLRRFSSRYIMLAGALMFNTMMCLIGQVTETWQFATVLFFFGSSRNLMNISANAQSIAVQALFPKSIIASLHGIWSIAGFLAAALGALMVNWGVLPHWHFAAVSIALSTLAIVYFKDTVQQLPAAHERKQSFALPQRSMLAYGFICFACMACEGTMYDWSAIYLKKAVGTSKEVATAGYAVYMVAMTLGRFLGDKVANAIGVKSLLRYCGIMMFTGLLMAAILPWTITTYFSFILIGFGVSCVVPMVFSMAGKVKNMSGGPAIAAVSTVGYFGFLIVPPVVGFIAEAFSLQWSFALMSLLGVLIIWMVPKMKEQ</sequence>
<dbReference type="InterPro" id="IPR036259">
    <property type="entry name" value="MFS_trans_sf"/>
</dbReference>
<feature type="transmembrane region" description="Helical" evidence="5">
    <location>
        <begin position="78"/>
        <end position="97"/>
    </location>
</feature>
<evidence type="ECO:0000256" key="4">
    <source>
        <dbReference type="ARBA" id="ARBA00023136"/>
    </source>
</evidence>
<protein>
    <submittedName>
        <fullName evidence="7">Fucose permease</fullName>
    </submittedName>
</protein>
<dbReference type="InterPro" id="IPR011701">
    <property type="entry name" value="MFS"/>
</dbReference>
<reference evidence="7 8" key="1">
    <citation type="submission" date="2019-02" db="EMBL/GenBank/DDBJ databases">
        <title>Genomic Encyclopedia of Type Strains, Phase IV (KMG-IV): sequencing the most valuable type-strain genomes for metagenomic binning, comparative biology and taxonomic classification.</title>
        <authorList>
            <person name="Goeker M."/>
        </authorList>
    </citation>
    <scope>NUCLEOTIDE SEQUENCE [LARGE SCALE GENOMIC DNA]</scope>
    <source>
        <strain evidence="7 8">DSM 18116</strain>
    </source>
</reference>
<evidence type="ECO:0000259" key="6">
    <source>
        <dbReference type="PROSITE" id="PS50850"/>
    </source>
</evidence>
<feature type="transmembrane region" description="Helical" evidence="5">
    <location>
        <begin position="209"/>
        <end position="231"/>
    </location>
</feature>
<dbReference type="InterPro" id="IPR020846">
    <property type="entry name" value="MFS_dom"/>
</dbReference>
<feature type="transmembrane region" description="Helical" evidence="5">
    <location>
        <begin position="300"/>
        <end position="320"/>
    </location>
</feature>
<feature type="transmembrane region" description="Helical" evidence="5">
    <location>
        <begin position="142"/>
        <end position="161"/>
    </location>
</feature>
<dbReference type="EMBL" id="SGXA01000001">
    <property type="protein sequence ID" value="RZS75815.1"/>
    <property type="molecule type" value="Genomic_DNA"/>
</dbReference>
<dbReference type="Pfam" id="PF07690">
    <property type="entry name" value="MFS_1"/>
    <property type="match status" value="1"/>
</dbReference>
<keyword evidence="3 5" id="KW-1133">Transmembrane helix</keyword>
<gene>
    <name evidence="7" type="ORF">EV199_1690</name>
</gene>
<feature type="transmembrane region" description="Helical" evidence="5">
    <location>
        <begin position="359"/>
        <end position="377"/>
    </location>
</feature>
<name>A0A4Q7N497_9BACT</name>
<feature type="transmembrane region" description="Helical" evidence="5">
    <location>
        <begin position="12"/>
        <end position="31"/>
    </location>
</feature>
<accession>A0A4Q7N497</accession>
<feature type="transmembrane region" description="Helical" evidence="5">
    <location>
        <begin position="274"/>
        <end position="294"/>
    </location>
</feature>
<proteinExistence type="predicted"/>
<dbReference type="SUPFAM" id="SSF103473">
    <property type="entry name" value="MFS general substrate transporter"/>
    <property type="match status" value="1"/>
</dbReference>
<keyword evidence="2 5" id="KW-0812">Transmembrane</keyword>
<dbReference type="GO" id="GO:0016020">
    <property type="term" value="C:membrane"/>
    <property type="evidence" value="ECO:0007669"/>
    <property type="project" value="UniProtKB-SubCell"/>
</dbReference>
<dbReference type="GO" id="GO:0022857">
    <property type="term" value="F:transmembrane transporter activity"/>
    <property type="evidence" value="ECO:0007669"/>
    <property type="project" value="InterPro"/>
</dbReference>
<dbReference type="PANTHER" id="PTHR23514">
    <property type="entry name" value="BYPASS OF STOP CODON PROTEIN 6"/>
    <property type="match status" value="1"/>
</dbReference>
<feature type="transmembrane region" description="Helical" evidence="5">
    <location>
        <begin position="51"/>
        <end position="71"/>
    </location>
</feature>
<dbReference type="PANTHER" id="PTHR23514:SF13">
    <property type="entry name" value="INNER MEMBRANE PROTEIN YBJJ"/>
    <property type="match status" value="1"/>
</dbReference>
<comment type="caution">
    <text evidence="7">The sequence shown here is derived from an EMBL/GenBank/DDBJ whole genome shotgun (WGS) entry which is preliminary data.</text>
</comment>
<evidence type="ECO:0000256" key="3">
    <source>
        <dbReference type="ARBA" id="ARBA00022989"/>
    </source>
</evidence>
<evidence type="ECO:0000313" key="7">
    <source>
        <dbReference type="EMBL" id="RZS75815.1"/>
    </source>
</evidence>
<evidence type="ECO:0000256" key="1">
    <source>
        <dbReference type="ARBA" id="ARBA00004141"/>
    </source>
</evidence>
<dbReference type="Gene3D" id="1.20.1250.20">
    <property type="entry name" value="MFS general substrate transporter like domains"/>
    <property type="match status" value="2"/>
</dbReference>
<feature type="transmembrane region" description="Helical" evidence="5">
    <location>
        <begin position="243"/>
        <end position="262"/>
    </location>
</feature>
<evidence type="ECO:0000313" key="8">
    <source>
        <dbReference type="Proteomes" id="UP000293874"/>
    </source>
</evidence>
<evidence type="ECO:0000256" key="5">
    <source>
        <dbReference type="SAM" id="Phobius"/>
    </source>
</evidence>
<organism evidence="7 8">
    <name type="scientific">Pseudobacter ginsenosidimutans</name>
    <dbReference type="NCBI Taxonomy" id="661488"/>
    <lineage>
        <taxon>Bacteria</taxon>
        <taxon>Pseudomonadati</taxon>
        <taxon>Bacteroidota</taxon>
        <taxon>Chitinophagia</taxon>
        <taxon>Chitinophagales</taxon>
        <taxon>Chitinophagaceae</taxon>
        <taxon>Pseudobacter</taxon>
    </lineage>
</organism>
<dbReference type="CDD" id="cd17393">
    <property type="entry name" value="MFS_MosC_like"/>
    <property type="match status" value="1"/>
</dbReference>
<dbReference type="InterPro" id="IPR051788">
    <property type="entry name" value="MFS_Transporter"/>
</dbReference>
<dbReference type="AlphaFoldDB" id="A0A4Q7N497"/>
<dbReference type="Proteomes" id="UP000293874">
    <property type="component" value="Unassembled WGS sequence"/>
</dbReference>
<dbReference type="RefSeq" id="WP_130540155.1">
    <property type="nucleotide sequence ID" value="NZ_CP042431.1"/>
</dbReference>
<feature type="transmembrane region" description="Helical" evidence="5">
    <location>
        <begin position="332"/>
        <end position="353"/>
    </location>
</feature>
<keyword evidence="8" id="KW-1185">Reference proteome</keyword>
<evidence type="ECO:0000256" key="2">
    <source>
        <dbReference type="ARBA" id="ARBA00022692"/>
    </source>
</evidence>
<comment type="subcellular location">
    <subcellularLocation>
        <location evidence="1">Membrane</location>
        <topology evidence="1">Multi-pass membrane protein</topology>
    </subcellularLocation>
</comment>
<dbReference type="PROSITE" id="PS50850">
    <property type="entry name" value="MFS"/>
    <property type="match status" value="1"/>
</dbReference>
<keyword evidence="4 5" id="KW-0472">Membrane</keyword>
<dbReference type="OrthoDB" id="9809599at2"/>
<feature type="domain" description="Major facilitator superfamily (MFS) profile" evidence="6">
    <location>
        <begin position="13"/>
        <end position="382"/>
    </location>
</feature>